<evidence type="ECO:0000256" key="2">
    <source>
        <dbReference type="PIRSR" id="PIRSR640198-2"/>
    </source>
</evidence>
<organism evidence="4 5">
    <name type="scientific">Heterodera trifolii</name>
    <dbReference type="NCBI Taxonomy" id="157864"/>
    <lineage>
        <taxon>Eukaryota</taxon>
        <taxon>Metazoa</taxon>
        <taxon>Ecdysozoa</taxon>
        <taxon>Nematoda</taxon>
        <taxon>Chromadorea</taxon>
        <taxon>Rhabditida</taxon>
        <taxon>Tylenchina</taxon>
        <taxon>Tylenchomorpha</taxon>
        <taxon>Tylenchoidea</taxon>
        <taxon>Heteroderidae</taxon>
        <taxon>Heteroderinae</taxon>
        <taxon>Heterodera</taxon>
    </lineage>
</organism>
<dbReference type="EMBL" id="JBICBT010001098">
    <property type="protein sequence ID" value="KAL3083570.1"/>
    <property type="molecule type" value="Genomic_DNA"/>
</dbReference>
<feature type="binding site" evidence="2">
    <location>
        <begin position="71"/>
        <end position="74"/>
    </location>
    <ligand>
        <name>ATP</name>
        <dbReference type="ChEBI" id="CHEBI:30616"/>
    </ligand>
</feature>
<sequence>MAFDLIRHGGQNDRAAEEHLRQLQEGIYQSAFKYDALYCDILTPQFIYAKNSRVYRDPRDAGRLRTCNVSVGDHIPVDYRLVPLKMAELIEWFTKQEQHLGVIQLVAEMHYRLVYLHPFRNGNGRCARLLGNFVLVRKGFKPIILRERMLNCKQNAKITNVI</sequence>
<evidence type="ECO:0000259" key="3">
    <source>
        <dbReference type="PROSITE" id="PS51459"/>
    </source>
</evidence>
<dbReference type="AlphaFoldDB" id="A0ABD2J0C9"/>
<dbReference type="Gene3D" id="1.10.3290.10">
    <property type="entry name" value="Fido-like domain"/>
    <property type="match status" value="1"/>
</dbReference>
<dbReference type="InterPro" id="IPR036597">
    <property type="entry name" value="Fido-like_dom_sf"/>
</dbReference>
<dbReference type="InterPro" id="IPR003812">
    <property type="entry name" value="Fido"/>
</dbReference>
<dbReference type="PANTHER" id="PTHR13504">
    <property type="entry name" value="FIDO DOMAIN-CONTAINING PROTEIN DDB_G0283145"/>
    <property type="match status" value="1"/>
</dbReference>
<keyword evidence="5" id="KW-1185">Reference proteome</keyword>
<feature type="domain" description="Fido" evidence="3">
    <location>
        <begin position="42"/>
        <end position="162"/>
    </location>
</feature>
<comment type="caution">
    <text evidence="4">The sequence shown here is derived from an EMBL/GenBank/DDBJ whole genome shotgun (WGS) entry which is preliminary data.</text>
</comment>
<evidence type="ECO:0000256" key="1">
    <source>
        <dbReference type="PIRSR" id="PIRSR640198-1"/>
    </source>
</evidence>
<evidence type="ECO:0000313" key="5">
    <source>
        <dbReference type="Proteomes" id="UP001620626"/>
    </source>
</evidence>
<dbReference type="SUPFAM" id="SSF140931">
    <property type="entry name" value="Fic-like"/>
    <property type="match status" value="1"/>
</dbReference>
<feature type="active site" evidence="1">
    <location>
        <position position="117"/>
    </location>
</feature>
<dbReference type="Pfam" id="PF02661">
    <property type="entry name" value="Fic"/>
    <property type="match status" value="1"/>
</dbReference>
<reference evidence="4 5" key="1">
    <citation type="submission" date="2024-10" db="EMBL/GenBank/DDBJ databases">
        <authorList>
            <person name="Kim D."/>
        </authorList>
    </citation>
    <scope>NUCLEOTIDE SEQUENCE [LARGE SCALE GENOMIC DNA]</scope>
    <source>
        <strain evidence="4">BH-2024</strain>
    </source>
</reference>
<gene>
    <name evidence="4" type="ORF">niasHT_036342</name>
</gene>
<name>A0ABD2J0C9_9BILA</name>
<evidence type="ECO:0000313" key="4">
    <source>
        <dbReference type="EMBL" id="KAL3083570.1"/>
    </source>
</evidence>
<dbReference type="PROSITE" id="PS51459">
    <property type="entry name" value="FIDO"/>
    <property type="match status" value="1"/>
</dbReference>
<dbReference type="Proteomes" id="UP001620626">
    <property type="component" value="Unassembled WGS sequence"/>
</dbReference>
<accession>A0ABD2J0C9</accession>
<protein>
    <recommendedName>
        <fullName evidence="3">Fido domain-containing protein</fullName>
    </recommendedName>
</protein>
<keyword evidence="2" id="KW-0547">Nucleotide-binding</keyword>
<proteinExistence type="predicted"/>
<dbReference type="PANTHER" id="PTHR13504:SF38">
    <property type="entry name" value="FIDO DOMAIN-CONTAINING PROTEIN"/>
    <property type="match status" value="1"/>
</dbReference>
<dbReference type="InterPro" id="IPR040198">
    <property type="entry name" value="Fido_containing"/>
</dbReference>
<keyword evidence="2" id="KW-0067">ATP-binding</keyword>